<organism evidence="3">
    <name type="scientific">marine sediment metagenome</name>
    <dbReference type="NCBI Taxonomy" id="412755"/>
    <lineage>
        <taxon>unclassified sequences</taxon>
        <taxon>metagenomes</taxon>
        <taxon>ecological metagenomes</taxon>
    </lineage>
</organism>
<dbReference type="GO" id="GO:0000160">
    <property type="term" value="P:phosphorelay signal transduction system"/>
    <property type="evidence" value="ECO:0007669"/>
    <property type="project" value="InterPro"/>
</dbReference>
<evidence type="ECO:0000313" key="3">
    <source>
        <dbReference type="EMBL" id="KKO03576.1"/>
    </source>
</evidence>
<proteinExistence type="predicted"/>
<dbReference type="InterPro" id="IPR011006">
    <property type="entry name" value="CheY-like_superfamily"/>
</dbReference>
<dbReference type="CDD" id="cd17574">
    <property type="entry name" value="REC_OmpR"/>
    <property type="match status" value="1"/>
</dbReference>
<evidence type="ECO:0000259" key="2">
    <source>
        <dbReference type="PROSITE" id="PS50110"/>
    </source>
</evidence>
<dbReference type="SUPFAM" id="SSF52172">
    <property type="entry name" value="CheY-like"/>
    <property type="match status" value="1"/>
</dbReference>
<dbReference type="Gene3D" id="3.40.50.2300">
    <property type="match status" value="1"/>
</dbReference>
<dbReference type="InterPro" id="IPR050595">
    <property type="entry name" value="Bact_response_regulator"/>
</dbReference>
<dbReference type="PROSITE" id="PS50110">
    <property type="entry name" value="RESPONSE_REGULATORY"/>
    <property type="match status" value="1"/>
</dbReference>
<evidence type="ECO:0000256" key="1">
    <source>
        <dbReference type="ARBA" id="ARBA00022553"/>
    </source>
</evidence>
<dbReference type="AlphaFoldDB" id="A0A0F9VEJ5"/>
<sequence length="144" mass="15821">MSIRPLVIVVEDDEEMNHLECELLQIHGMETVSAYSGAEAIEVAGRHQADAILLDIMLPEIDGFECCRHLRARSSRRMPIIMITALDSEDSRAEGMAAGADAYFTKPFDPQEVADTVRRLVDAFRQQIGGGHNGISPPPCDPDS</sequence>
<name>A0A0F9VEJ5_9ZZZZ</name>
<dbReference type="PANTHER" id="PTHR44591">
    <property type="entry name" value="STRESS RESPONSE REGULATOR PROTEIN 1"/>
    <property type="match status" value="1"/>
</dbReference>
<gene>
    <name evidence="3" type="ORF">LCGC14_0095030</name>
</gene>
<protein>
    <recommendedName>
        <fullName evidence="2">Response regulatory domain-containing protein</fullName>
    </recommendedName>
</protein>
<dbReference type="EMBL" id="LAZR01000026">
    <property type="protein sequence ID" value="KKO03576.1"/>
    <property type="molecule type" value="Genomic_DNA"/>
</dbReference>
<dbReference type="PANTHER" id="PTHR44591:SF18">
    <property type="entry name" value="REGULATORY PROTEIN"/>
    <property type="match status" value="1"/>
</dbReference>
<comment type="caution">
    <text evidence="3">The sequence shown here is derived from an EMBL/GenBank/DDBJ whole genome shotgun (WGS) entry which is preliminary data.</text>
</comment>
<keyword evidence="1" id="KW-0597">Phosphoprotein</keyword>
<dbReference type="InterPro" id="IPR001789">
    <property type="entry name" value="Sig_transdc_resp-reg_receiver"/>
</dbReference>
<dbReference type="Pfam" id="PF00072">
    <property type="entry name" value="Response_reg"/>
    <property type="match status" value="1"/>
</dbReference>
<accession>A0A0F9VEJ5</accession>
<dbReference type="SMART" id="SM00448">
    <property type="entry name" value="REC"/>
    <property type="match status" value="1"/>
</dbReference>
<feature type="domain" description="Response regulatory" evidence="2">
    <location>
        <begin position="6"/>
        <end position="121"/>
    </location>
</feature>
<reference evidence="3" key="1">
    <citation type="journal article" date="2015" name="Nature">
        <title>Complex archaea that bridge the gap between prokaryotes and eukaryotes.</title>
        <authorList>
            <person name="Spang A."/>
            <person name="Saw J.H."/>
            <person name="Jorgensen S.L."/>
            <person name="Zaremba-Niedzwiedzka K."/>
            <person name="Martijn J."/>
            <person name="Lind A.E."/>
            <person name="van Eijk R."/>
            <person name="Schleper C."/>
            <person name="Guy L."/>
            <person name="Ettema T.J."/>
        </authorList>
    </citation>
    <scope>NUCLEOTIDE SEQUENCE</scope>
</reference>